<evidence type="ECO:0000313" key="4">
    <source>
        <dbReference type="EMBL" id="KKS84344.1"/>
    </source>
</evidence>
<name>A0A0G1CFU2_9BACT</name>
<dbReference type="InterPro" id="IPR029057">
    <property type="entry name" value="PRTase-like"/>
</dbReference>
<evidence type="ECO:0000313" key="5">
    <source>
        <dbReference type="Proteomes" id="UP000034543"/>
    </source>
</evidence>
<protein>
    <submittedName>
        <fullName evidence="4">Purine phosphoribosyltransferase</fullName>
    </submittedName>
</protein>
<keyword evidence="1 4" id="KW-0328">Glycosyltransferase</keyword>
<dbReference type="PANTHER" id="PTHR43363">
    <property type="entry name" value="HYPOXANTHINE PHOSPHORIBOSYLTRANSFERASE"/>
    <property type="match status" value="1"/>
</dbReference>
<reference evidence="4 5" key="1">
    <citation type="journal article" date="2015" name="Nature">
        <title>rRNA introns, odd ribosomes, and small enigmatic genomes across a large radiation of phyla.</title>
        <authorList>
            <person name="Brown C.T."/>
            <person name="Hug L.A."/>
            <person name="Thomas B.C."/>
            <person name="Sharon I."/>
            <person name="Castelle C.J."/>
            <person name="Singh A."/>
            <person name="Wilkins M.J."/>
            <person name="Williams K.H."/>
            <person name="Banfield J.F."/>
        </authorList>
    </citation>
    <scope>NUCLEOTIDE SEQUENCE [LARGE SCALE GENOMIC DNA]</scope>
</reference>
<accession>A0A0G1CFU2</accession>
<organism evidence="4 5">
    <name type="scientific">Candidatus Gottesmanbacteria bacterium GW2011_GWA1_43_11</name>
    <dbReference type="NCBI Taxonomy" id="1618436"/>
    <lineage>
        <taxon>Bacteria</taxon>
        <taxon>Candidatus Gottesmaniibacteriota</taxon>
    </lineage>
</organism>
<dbReference type="Gene3D" id="3.40.50.2020">
    <property type="match status" value="1"/>
</dbReference>
<gene>
    <name evidence="4" type="ORF">UV59_C0021G0010</name>
</gene>
<comment type="caution">
    <text evidence="4">The sequence shown here is derived from an EMBL/GenBank/DDBJ whole genome shotgun (WGS) entry which is preliminary data.</text>
</comment>
<dbReference type="Pfam" id="PF00156">
    <property type="entry name" value="Pribosyltran"/>
    <property type="match status" value="1"/>
</dbReference>
<sequence>MSTNWRSKFLNVSWSDFCTQAFVLSKQIRVSSRPLDLIVAIARGGLTLSQLLSDSLSLPIATFTIQSYKDLRQQTLPQITFGVGTTTLEGKRVLLVDDVCDTGKTFERALVYVSELGAEKEQITTAALHYKPHAIYKPDFFVTKTDKWVIYPYEVWETIAQLSKLWKADKISAEEINARFLAFGFLQEQLTQFYPAASYDR</sequence>
<dbReference type="PANTHER" id="PTHR43363:SF1">
    <property type="entry name" value="HYPOXANTHINE-GUANINE PHOSPHORIBOSYLTRANSFERASE"/>
    <property type="match status" value="1"/>
</dbReference>
<dbReference type="Proteomes" id="UP000034543">
    <property type="component" value="Unassembled WGS sequence"/>
</dbReference>
<keyword evidence="2 4" id="KW-0808">Transferase</keyword>
<dbReference type="CDD" id="cd06223">
    <property type="entry name" value="PRTases_typeI"/>
    <property type="match status" value="1"/>
</dbReference>
<dbReference type="EMBL" id="LCFB01000021">
    <property type="protein sequence ID" value="KKS84344.1"/>
    <property type="molecule type" value="Genomic_DNA"/>
</dbReference>
<proteinExistence type="predicted"/>
<dbReference type="SUPFAM" id="SSF53271">
    <property type="entry name" value="PRTase-like"/>
    <property type="match status" value="1"/>
</dbReference>
<feature type="domain" description="Phosphoribosyltransferase" evidence="3">
    <location>
        <begin position="35"/>
        <end position="147"/>
    </location>
</feature>
<dbReference type="InterPro" id="IPR000836">
    <property type="entry name" value="PRTase_dom"/>
</dbReference>
<evidence type="ECO:0000259" key="3">
    <source>
        <dbReference type="Pfam" id="PF00156"/>
    </source>
</evidence>
<dbReference type="STRING" id="1618436.UV59_C0021G0010"/>
<evidence type="ECO:0000256" key="2">
    <source>
        <dbReference type="ARBA" id="ARBA00022679"/>
    </source>
</evidence>
<dbReference type="AlphaFoldDB" id="A0A0G1CFU2"/>
<dbReference type="GO" id="GO:0016757">
    <property type="term" value="F:glycosyltransferase activity"/>
    <property type="evidence" value="ECO:0007669"/>
    <property type="project" value="UniProtKB-KW"/>
</dbReference>
<evidence type="ECO:0000256" key="1">
    <source>
        <dbReference type="ARBA" id="ARBA00022676"/>
    </source>
</evidence>